<dbReference type="InterPro" id="IPR008422">
    <property type="entry name" value="KN_HD"/>
</dbReference>
<keyword evidence="3 5" id="KW-0371">Homeobox</keyword>
<protein>
    <recommendedName>
        <fullName evidence="7">Homeobox domain-containing protein</fullName>
    </recommendedName>
</protein>
<keyword evidence="2 5" id="KW-0238">DNA-binding</keyword>
<evidence type="ECO:0000256" key="6">
    <source>
        <dbReference type="SAM" id="MobiDB-lite"/>
    </source>
</evidence>
<feature type="compositionally biased region" description="Low complexity" evidence="6">
    <location>
        <begin position="652"/>
        <end position="662"/>
    </location>
</feature>
<feature type="region of interest" description="Disordered" evidence="6">
    <location>
        <begin position="62"/>
        <end position="81"/>
    </location>
</feature>
<dbReference type="Gene3D" id="1.10.10.60">
    <property type="entry name" value="Homeodomain-like"/>
    <property type="match status" value="1"/>
</dbReference>
<feature type="region of interest" description="Disordered" evidence="6">
    <location>
        <begin position="324"/>
        <end position="408"/>
    </location>
</feature>
<proteinExistence type="inferred from homology"/>
<evidence type="ECO:0000313" key="8">
    <source>
        <dbReference type="EMBL" id="WAQ80997.1"/>
    </source>
</evidence>
<feature type="compositionally biased region" description="Polar residues" evidence="6">
    <location>
        <begin position="355"/>
        <end position="369"/>
    </location>
</feature>
<keyword evidence="9" id="KW-1185">Reference proteome</keyword>
<feature type="region of interest" description="Disordered" evidence="6">
    <location>
        <begin position="539"/>
        <end position="692"/>
    </location>
</feature>
<dbReference type="GeneID" id="77806247"/>
<dbReference type="Pfam" id="PF05920">
    <property type="entry name" value="Homeobox_KN"/>
    <property type="match status" value="1"/>
</dbReference>
<dbReference type="Proteomes" id="UP001164743">
    <property type="component" value="Chromosome 1A"/>
</dbReference>
<feature type="compositionally biased region" description="Polar residues" evidence="6">
    <location>
        <begin position="558"/>
        <end position="584"/>
    </location>
</feature>
<feature type="domain" description="Homeobox" evidence="7">
    <location>
        <begin position="398"/>
        <end position="457"/>
    </location>
</feature>
<evidence type="ECO:0000256" key="3">
    <source>
        <dbReference type="ARBA" id="ARBA00023155"/>
    </source>
</evidence>
<evidence type="ECO:0000313" key="9">
    <source>
        <dbReference type="Proteomes" id="UP001164743"/>
    </source>
</evidence>
<feature type="region of interest" description="Disordered" evidence="6">
    <location>
        <begin position="238"/>
        <end position="262"/>
    </location>
</feature>
<feature type="compositionally biased region" description="Polar residues" evidence="6">
    <location>
        <begin position="101"/>
        <end position="112"/>
    </location>
</feature>
<feature type="compositionally biased region" description="Pro residues" evidence="6">
    <location>
        <begin position="166"/>
        <end position="180"/>
    </location>
</feature>
<evidence type="ECO:0000259" key="7">
    <source>
        <dbReference type="PROSITE" id="PS50071"/>
    </source>
</evidence>
<dbReference type="SMART" id="SM00389">
    <property type="entry name" value="HOX"/>
    <property type="match status" value="1"/>
</dbReference>
<dbReference type="EMBL" id="CP110421">
    <property type="protein sequence ID" value="WAQ80997.1"/>
    <property type="molecule type" value="Genomic_DNA"/>
</dbReference>
<accession>A0ABY7CDU1</accession>
<dbReference type="CDD" id="cd00086">
    <property type="entry name" value="homeodomain"/>
    <property type="match status" value="1"/>
</dbReference>
<feature type="region of interest" description="Disordered" evidence="6">
    <location>
        <begin position="88"/>
        <end position="113"/>
    </location>
</feature>
<keyword evidence="4 5" id="KW-0539">Nucleus</keyword>
<gene>
    <name evidence="8" type="ORF">PtA15_1A335</name>
</gene>
<feature type="compositionally biased region" description="Polar residues" evidence="6">
    <location>
        <begin position="680"/>
        <end position="692"/>
    </location>
</feature>
<reference evidence="8" key="1">
    <citation type="submission" date="2022-10" db="EMBL/GenBank/DDBJ databases">
        <title>Puccinia triticina Genome sequencing and assembly.</title>
        <authorList>
            <person name="Li C."/>
        </authorList>
    </citation>
    <scope>NUCLEOTIDE SEQUENCE</scope>
    <source>
        <strain evidence="8">Pt15</strain>
    </source>
</reference>
<feature type="DNA-binding region" description="Homeobox" evidence="5">
    <location>
        <begin position="400"/>
        <end position="458"/>
    </location>
</feature>
<feature type="compositionally biased region" description="Polar residues" evidence="6">
    <location>
        <begin position="379"/>
        <end position="398"/>
    </location>
</feature>
<dbReference type="SUPFAM" id="SSF46689">
    <property type="entry name" value="Homeodomain-like"/>
    <property type="match status" value="1"/>
</dbReference>
<feature type="region of interest" description="Disordered" evidence="6">
    <location>
        <begin position="128"/>
        <end position="199"/>
    </location>
</feature>
<evidence type="ECO:0000256" key="2">
    <source>
        <dbReference type="ARBA" id="ARBA00023125"/>
    </source>
</evidence>
<feature type="compositionally biased region" description="Polar residues" evidence="6">
    <location>
        <begin position="324"/>
        <end position="334"/>
    </location>
</feature>
<dbReference type="PANTHER" id="PTHR11850">
    <property type="entry name" value="HOMEOBOX PROTEIN TRANSCRIPTION FACTORS"/>
    <property type="match status" value="1"/>
</dbReference>
<dbReference type="RefSeq" id="XP_053016552.1">
    <property type="nucleotide sequence ID" value="XM_053165352.1"/>
</dbReference>
<evidence type="ECO:0000256" key="4">
    <source>
        <dbReference type="ARBA" id="ARBA00023242"/>
    </source>
</evidence>
<dbReference type="InterPro" id="IPR009057">
    <property type="entry name" value="Homeodomain-like_sf"/>
</dbReference>
<comment type="similarity">
    <text evidence="1">Belongs to the TALE/M-ATYP homeobox family.</text>
</comment>
<dbReference type="PROSITE" id="PS50071">
    <property type="entry name" value="HOMEOBOX_2"/>
    <property type="match status" value="1"/>
</dbReference>
<comment type="subcellular location">
    <subcellularLocation>
        <location evidence="5">Nucleus</location>
    </subcellularLocation>
</comment>
<name>A0ABY7CDU1_9BASI</name>
<dbReference type="InterPro" id="IPR050224">
    <property type="entry name" value="TALE_homeobox"/>
</dbReference>
<organism evidence="8 9">
    <name type="scientific">Puccinia triticina</name>
    <dbReference type="NCBI Taxonomy" id="208348"/>
    <lineage>
        <taxon>Eukaryota</taxon>
        <taxon>Fungi</taxon>
        <taxon>Dikarya</taxon>
        <taxon>Basidiomycota</taxon>
        <taxon>Pucciniomycotina</taxon>
        <taxon>Pucciniomycetes</taxon>
        <taxon>Pucciniales</taxon>
        <taxon>Pucciniaceae</taxon>
        <taxon>Puccinia</taxon>
    </lineage>
</organism>
<evidence type="ECO:0000256" key="1">
    <source>
        <dbReference type="ARBA" id="ARBA00005800"/>
    </source>
</evidence>
<dbReference type="InterPro" id="IPR001356">
    <property type="entry name" value="HD"/>
</dbReference>
<evidence type="ECO:0000256" key="5">
    <source>
        <dbReference type="PROSITE-ProRule" id="PRU00108"/>
    </source>
</evidence>
<feature type="compositionally biased region" description="Low complexity" evidence="6">
    <location>
        <begin position="610"/>
        <end position="629"/>
    </location>
</feature>
<sequence length="692" mass="74795">MLASPLPSTDVKSDQSFSEAALIEPQHLIAAPPRRTSYNLYYHNTNEPYVYPEFNWQSHSTIQFPTMGDQPRSESDTIESQLRNSPLASALEPYHGPAPASTPSSRSDTFNSDAGHANLEMCIAPQAAQNDSKAEEPLQVSNKRPRSPSLSQLDNRCFERYHHPHGPSPNLSPPSAPQAPTPLKKESEDLSSLPPIVTREEIERGTVGNTNKLALHVPAAHLEHHNHDSVAVDALENSSVRRSPEANSDSPSQQVHFSSHSNGYLSALPSPVLPHCNILTGDRESYPGSPIVALTAPNSATFPPEPNSSFSPLNAQLQSIANNPQHAVPNSTNDYRAADPPFSQTAPPRLLGPSYPSNGGPQEVDSSAATVAGVPGTRATVSPTPQPTQASSWSSVETQAPRRRGKLPSAVTAILKGWLMAHTTHPYPTEEEKKSLCQETNLTMNQVSNWFINARRRILVPPSAANSVHEVRQPIRRQAQSQLARAAGHAGAIPPCLTIRHLGPPSLRTSPSPTMSMFSPVSATSPNLSNGGIAFDFHYPMTHQPGQDNQYQGEGLSSCRSNSTLTPCTSQWPNSTHLLRQAPNSPLYPSHGTHSHVSYYPSSQPFQGYPSSHSSTSTPLPSPHFSSSFQNGSVHHPNPQAPLHSPRPNPDSHPSTPTLSHSSNEHHSTPAYMSLAPCNPSISYPTNQDTDK</sequence>